<comment type="catalytic activity">
    <reaction evidence="1">
        <text>ATP + protein L-histidine = ADP + protein N-phospho-L-histidine.</text>
        <dbReference type="EC" id="2.7.13.3"/>
    </reaction>
</comment>
<dbReference type="EC" id="2.7.13.3" evidence="2"/>
<dbReference type="Pfam" id="PF02518">
    <property type="entry name" value="HATPase_c"/>
    <property type="match status" value="1"/>
</dbReference>
<evidence type="ECO:0000313" key="10">
    <source>
        <dbReference type="EMBL" id="ARK30173.1"/>
    </source>
</evidence>
<evidence type="ECO:0000256" key="4">
    <source>
        <dbReference type="ARBA" id="ARBA00022679"/>
    </source>
</evidence>
<dbReference type="Gene3D" id="1.10.287.130">
    <property type="match status" value="1"/>
</dbReference>
<dbReference type="InterPro" id="IPR003661">
    <property type="entry name" value="HisK_dim/P_dom"/>
</dbReference>
<evidence type="ECO:0000313" key="11">
    <source>
        <dbReference type="Proteomes" id="UP000193006"/>
    </source>
</evidence>
<dbReference type="CDD" id="cd00082">
    <property type="entry name" value="HisKA"/>
    <property type="match status" value="1"/>
</dbReference>
<evidence type="ECO:0000256" key="5">
    <source>
        <dbReference type="ARBA" id="ARBA00022741"/>
    </source>
</evidence>
<dbReference type="Gene3D" id="3.30.450.40">
    <property type="match status" value="1"/>
</dbReference>
<feature type="domain" description="Histidine kinase" evidence="9">
    <location>
        <begin position="311"/>
        <end position="515"/>
    </location>
</feature>
<dbReference type="RefSeq" id="WP_066151764.1">
    <property type="nucleotide sequence ID" value="NZ_CP020814.1"/>
</dbReference>
<dbReference type="EMBL" id="CP020814">
    <property type="protein sequence ID" value="ARK30173.1"/>
    <property type="molecule type" value="Genomic_DNA"/>
</dbReference>
<name>A0A1X9MDH5_9BACI</name>
<reference evidence="10 11" key="1">
    <citation type="submission" date="2017-04" db="EMBL/GenBank/DDBJ databases">
        <title>Bacillus krulwichiae AM31D Genome sequencing and assembly.</title>
        <authorList>
            <person name="Krulwich T.A."/>
            <person name="Anastor L."/>
            <person name="Ehrlich R."/>
            <person name="Ehrlich G.D."/>
            <person name="Janto B."/>
        </authorList>
    </citation>
    <scope>NUCLEOTIDE SEQUENCE [LARGE SCALE GENOMIC DNA]</scope>
    <source>
        <strain evidence="10 11">AM31D</strain>
    </source>
</reference>
<dbReference type="InterPro" id="IPR005467">
    <property type="entry name" value="His_kinase_dom"/>
</dbReference>
<evidence type="ECO:0000256" key="3">
    <source>
        <dbReference type="ARBA" id="ARBA00022553"/>
    </source>
</evidence>
<organism evidence="10 11">
    <name type="scientific">Halalkalibacter krulwichiae</name>
    <dbReference type="NCBI Taxonomy" id="199441"/>
    <lineage>
        <taxon>Bacteria</taxon>
        <taxon>Bacillati</taxon>
        <taxon>Bacillota</taxon>
        <taxon>Bacilli</taxon>
        <taxon>Bacillales</taxon>
        <taxon>Bacillaceae</taxon>
        <taxon>Halalkalibacter</taxon>
    </lineage>
</organism>
<dbReference type="InterPro" id="IPR029016">
    <property type="entry name" value="GAF-like_dom_sf"/>
</dbReference>
<dbReference type="Pfam" id="PF00512">
    <property type="entry name" value="HisKA"/>
    <property type="match status" value="1"/>
</dbReference>
<evidence type="ECO:0000256" key="1">
    <source>
        <dbReference type="ARBA" id="ARBA00000085"/>
    </source>
</evidence>
<keyword evidence="8" id="KW-0902">Two-component regulatory system</keyword>
<accession>A0A1X9MDH5</accession>
<dbReference type="GO" id="GO:0005524">
    <property type="term" value="F:ATP binding"/>
    <property type="evidence" value="ECO:0007669"/>
    <property type="project" value="UniProtKB-KW"/>
</dbReference>
<dbReference type="STRING" id="199441.BkAM31D_10100"/>
<dbReference type="InterPro" id="IPR036097">
    <property type="entry name" value="HisK_dim/P_sf"/>
</dbReference>
<dbReference type="KEGG" id="bkw:BkAM31D_10100"/>
<dbReference type="Gene3D" id="3.30.565.10">
    <property type="entry name" value="Histidine kinase-like ATPase, C-terminal domain"/>
    <property type="match status" value="1"/>
</dbReference>
<evidence type="ECO:0000256" key="6">
    <source>
        <dbReference type="ARBA" id="ARBA00022777"/>
    </source>
</evidence>
<dbReference type="GO" id="GO:0000155">
    <property type="term" value="F:phosphorelay sensor kinase activity"/>
    <property type="evidence" value="ECO:0007669"/>
    <property type="project" value="InterPro"/>
</dbReference>
<dbReference type="SUPFAM" id="SSF47384">
    <property type="entry name" value="Homodimeric domain of signal transducing histidine kinase"/>
    <property type="match status" value="1"/>
</dbReference>
<evidence type="ECO:0000256" key="2">
    <source>
        <dbReference type="ARBA" id="ARBA00012438"/>
    </source>
</evidence>
<keyword evidence="6 10" id="KW-0418">Kinase</keyword>
<dbReference type="Proteomes" id="UP000193006">
    <property type="component" value="Chromosome"/>
</dbReference>
<keyword evidence="5" id="KW-0547">Nucleotide-binding</keyword>
<dbReference type="InterPro" id="IPR003594">
    <property type="entry name" value="HATPase_dom"/>
</dbReference>
<evidence type="ECO:0000259" key="9">
    <source>
        <dbReference type="PROSITE" id="PS50109"/>
    </source>
</evidence>
<keyword evidence="3" id="KW-0597">Phosphoprotein</keyword>
<evidence type="ECO:0000256" key="7">
    <source>
        <dbReference type="ARBA" id="ARBA00022840"/>
    </source>
</evidence>
<dbReference type="AlphaFoldDB" id="A0A1X9MDH5"/>
<evidence type="ECO:0000256" key="8">
    <source>
        <dbReference type="ARBA" id="ARBA00023012"/>
    </source>
</evidence>
<keyword evidence="7" id="KW-0067">ATP-binding</keyword>
<dbReference type="SMART" id="SM00388">
    <property type="entry name" value="HisKA"/>
    <property type="match status" value="1"/>
</dbReference>
<dbReference type="PANTHER" id="PTHR43065:SF10">
    <property type="entry name" value="PEROXIDE STRESS-ACTIVATED HISTIDINE KINASE MAK3"/>
    <property type="match status" value="1"/>
</dbReference>
<dbReference type="SUPFAM" id="SSF55874">
    <property type="entry name" value="ATPase domain of HSP90 chaperone/DNA topoisomerase II/histidine kinase"/>
    <property type="match status" value="1"/>
</dbReference>
<dbReference type="PANTHER" id="PTHR43065">
    <property type="entry name" value="SENSOR HISTIDINE KINASE"/>
    <property type="match status" value="1"/>
</dbReference>
<keyword evidence="11" id="KW-1185">Reference proteome</keyword>
<dbReference type="SMART" id="SM00387">
    <property type="entry name" value="HATPase_c"/>
    <property type="match status" value="1"/>
</dbReference>
<dbReference type="PROSITE" id="PS50109">
    <property type="entry name" value="HIS_KIN"/>
    <property type="match status" value="1"/>
</dbReference>
<sequence>MLDKYISEVTERCRKNGLDPSVIPSFQKATDEELKRIQEEYRDTLTVIRFFITKFLSKSEGIPLMVTVTDDQGTFIEYFGDKTFEETVAKQTGLQKGIKFTEDQAGVSSLLAAIELEIPVQLLGEDHYHHFLHSAACYSVPLYVHRKLIGTITVMTFLNHAHSMILTSLETVVDSIQRELDLRKENRFLDQTNQMMLEQSSIGYIVVEKNGKIVNANPKAKGLFPILLDDAKYIYDIDMFRELREKIEHGAFIRNYEMVFQNTSHIVCLVDCFPFLEGRLIQLHDITEYKKTESYIQSSEKLAIVGQLAAGVAHEIKNPLTTIKGFIQLLEEKRYNELYTPILLKEIERINQITDEFLSLSRPTLSSKGWYDIEKILSEIEVIFSSLALPKNVEFIQKIDEVSSIFCDGNQLKQVFINLFKNCVEAVGQNGLVIITVKQENPNTVLIRFEDNGDGFAEHILSNVGQPFVTTKEAGNGLGMMVCKRIIENIHMGKLHFQNNENGSAVVEILLPCSLKEL</sequence>
<protein>
    <recommendedName>
        <fullName evidence="2">histidine kinase</fullName>
        <ecNumber evidence="2">2.7.13.3</ecNumber>
    </recommendedName>
</protein>
<keyword evidence="4 10" id="KW-0808">Transferase</keyword>
<dbReference type="InterPro" id="IPR036890">
    <property type="entry name" value="HATPase_C_sf"/>
</dbReference>
<proteinExistence type="predicted"/>
<gene>
    <name evidence="10" type="primary">kinA_2</name>
    <name evidence="10" type="ORF">BkAM31D_10100</name>
</gene>